<keyword evidence="6 7" id="KW-0456">Lyase</keyword>
<feature type="binding site" evidence="7">
    <location>
        <position position="226"/>
    </location>
    <ligand>
        <name>Zn(2+)</name>
        <dbReference type="ChEBI" id="CHEBI:29105"/>
    </ligand>
</feature>
<comment type="function">
    <text evidence="7">Catalyzes the dehydration of methylthioribulose-1-phosphate (MTRu-1-P) into 2,3-diketo-5-methylthiopentyl-1-phosphate (DK-MTP-1-P).</text>
</comment>
<keyword evidence="5 7" id="KW-0486">Methionine biosynthesis</keyword>
<dbReference type="GO" id="GO:0046570">
    <property type="term" value="F:methylthioribulose 1-phosphate dehydratase activity"/>
    <property type="evidence" value="ECO:0007669"/>
    <property type="project" value="UniProtKB-UniRule"/>
</dbReference>
<protein>
    <recommendedName>
        <fullName evidence="7">Probable methylthioribulose-1-phosphate dehydratase</fullName>
        <shortName evidence="7">MTRu-1-P dehydratase</shortName>
        <ecNumber evidence="7">4.2.1.109</ecNumber>
    </recommendedName>
</protein>
<dbReference type="PANTHER" id="PTHR10640">
    <property type="entry name" value="METHYLTHIORIBULOSE-1-PHOSPHATE DEHYDRATASE"/>
    <property type="match status" value="1"/>
</dbReference>
<dbReference type="SMART" id="SM01007">
    <property type="entry name" value="Aldolase_II"/>
    <property type="match status" value="1"/>
</dbReference>
<proteinExistence type="inferred from homology"/>
<dbReference type="PANTHER" id="PTHR10640:SF7">
    <property type="entry name" value="METHYLTHIORIBULOSE-1-PHOSPHATE DEHYDRATASE"/>
    <property type="match status" value="1"/>
</dbReference>
<feature type="domain" description="Class II aldolase/adducin N-terminal" evidence="8">
    <location>
        <begin position="57"/>
        <end position="253"/>
    </location>
</feature>
<dbReference type="EMBL" id="KC545205">
    <property type="protein sequence ID" value="AGT02735.1"/>
    <property type="molecule type" value="Genomic_DNA"/>
</dbReference>
<comment type="cofactor">
    <cofactor evidence="7">
        <name>Zn(2+)</name>
        <dbReference type="ChEBI" id="CHEBI:29105"/>
    </cofactor>
    <text evidence="7">Binds 1 zinc ion per subunit.</text>
</comment>
<dbReference type="HAMAP" id="MF_03116">
    <property type="entry name" value="Salvage_MtnB_euk"/>
    <property type="match status" value="1"/>
</dbReference>
<comment type="similarity">
    <text evidence="7">Belongs to the aldolase class II family. MtnB subfamily.</text>
</comment>
<dbReference type="UniPathway" id="UPA00904">
    <property type="reaction ID" value="UER00875"/>
</dbReference>
<dbReference type="FunFam" id="3.40.225.10:FF:000003">
    <property type="entry name" value="Methylthioribulose-1-phosphate dehydratase"/>
    <property type="match status" value="1"/>
</dbReference>
<dbReference type="GO" id="GO:0008270">
    <property type="term" value="F:zinc ion binding"/>
    <property type="evidence" value="ECO:0007669"/>
    <property type="project" value="UniProtKB-UniRule"/>
</dbReference>
<dbReference type="GO" id="GO:0019509">
    <property type="term" value="P:L-methionine salvage from methylthioadenosine"/>
    <property type="evidence" value="ECO:0007669"/>
    <property type="project" value="UniProtKB-UniRule"/>
</dbReference>
<dbReference type="InterPro" id="IPR001303">
    <property type="entry name" value="Aldolase_II/adducin_N"/>
</dbReference>
<dbReference type="EC" id="4.2.1.109" evidence="7"/>
<keyword evidence="4 7" id="KW-0862">Zinc</keyword>
<dbReference type="Pfam" id="PF00596">
    <property type="entry name" value="Aldolase_II"/>
    <property type="match status" value="1"/>
</dbReference>
<dbReference type="Gene3D" id="3.40.225.10">
    <property type="entry name" value="Class II aldolase/adducin N-terminal domain"/>
    <property type="match status" value="1"/>
</dbReference>
<evidence type="ECO:0000256" key="4">
    <source>
        <dbReference type="ARBA" id="ARBA00022833"/>
    </source>
</evidence>
<dbReference type="SUPFAM" id="SSF53639">
    <property type="entry name" value="AraD/HMP-PK domain-like"/>
    <property type="match status" value="1"/>
</dbReference>
<feature type="active site" description="Proton donor/acceptor" evidence="7">
    <location>
        <position position="170"/>
    </location>
</feature>
<sequence length="267" mass="30515">MLILYSRHDRNSFVLLPFSSFSSRTNIYIHFFFSSSYFSLRSIMSSHPPQNDDNPRELIPELCREFYRLGWATGTGGGISIKKGDIYYVAPSGVQKERIRPEDVFELDATQNVREGSCPVRAGLKISECTPLFFNAYRMRNAGACLHSHSQHVVLISLLCEKEFRISHIEMIKGIQNAETKKALGYRDTLVVPIIENTDFEKDLTASMAACMEAYPQTNAVLVRRHGIYVWGDTWQKAKGMAECLEYLMELAIRMKQLGLPWTPEEK</sequence>
<evidence type="ECO:0000259" key="8">
    <source>
        <dbReference type="SMART" id="SM01007"/>
    </source>
</evidence>
<feature type="binding site" evidence="7">
    <location>
        <position position="129"/>
    </location>
    <ligand>
        <name>substrate</name>
    </ligand>
</feature>
<accession>U5KM11</accession>
<dbReference type="AlphaFoldDB" id="U5KM11"/>
<evidence type="ECO:0000256" key="6">
    <source>
        <dbReference type="ARBA" id="ARBA00023239"/>
    </source>
</evidence>
<comment type="pathway">
    <text evidence="7">Amino-acid biosynthesis; L-methionine biosynthesis via salvage pathway; L-methionine from S-methyl-5-thio-alpha-D-ribose 1-phosphate: step 2/6.</text>
</comment>
<evidence type="ECO:0000256" key="7">
    <source>
        <dbReference type="HAMAP-Rule" id="MF_03116"/>
    </source>
</evidence>
<organism evidence="9">
    <name type="scientific">Strigomonas galati</name>
    <dbReference type="NCBI Taxonomy" id="1003336"/>
    <lineage>
        <taxon>Eukaryota</taxon>
        <taxon>Discoba</taxon>
        <taxon>Euglenozoa</taxon>
        <taxon>Kinetoplastea</taxon>
        <taxon>Metakinetoplastina</taxon>
        <taxon>Trypanosomatida</taxon>
        <taxon>Trypanosomatidae</taxon>
        <taxon>Strigomonadinae</taxon>
        <taxon>Strigomonas</taxon>
    </lineage>
</organism>
<name>U5KM11_9TRYP</name>
<evidence type="ECO:0000256" key="1">
    <source>
        <dbReference type="ARBA" id="ARBA00022490"/>
    </source>
</evidence>
<feature type="binding site" evidence="7">
    <location>
        <position position="149"/>
    </location>
    <ligand>
        <name>Zn(2+)</name>
        <dbReference type="ChEBI" id="CHEBI:29105"/>
    </ligand>
</feature>
<comment type="subcellular location">
    <subcellularLocation>
        <location evidence="7">Cytoplasm</location>
    </subcellularLocation>
</comment>
<dbReference type="NCBIfam" id="TIGR03328">
    <property type="entry name" value="salvage_mtnB"/>
    <property type="match status" value="1"/>
</dbReference>
<dbReference type="InterPro" id="IPR017714">
    <property type="entry name" value="MethylthioRu-1-P_deHdtase_MtnB"/>
</dbReference>
<evidence type="ECO:0000256" key="2">
    <source>
        <dbReference type="ARBA" id="ARBA00022605"/>
    </source>
</evidence>
<feature type="binding site" evidence="7">
    <location>
        <position position="147"/>
    </location>
    <ligand>
        <name>Zn(2+)</name>
        <dbReference type="ChEBI" id="CHEBI:29105"/>
    </ligand>
</feature>
<evidence type="ECO:0000256" key="3">
    <source>
        <dbReference type="ARBA" id="ARBA00022723"/>
    </source>
</evidence>
<dbReference type="InterPro" id="IPR036409">
    <property type="entry name" value="Aldolase_II/adducin_N_sf"/>
</dbReference>
<dbReference type="GO" id="GO:0005737">
    <property type="term" value="C:cytoplasm"/>
    <property type="evidence" value="ECO:0007669"/>
    <property type="project" value="UniProtKB-SubCell"/>
</dbReference>
<keyword evidence="1 7" id="KW-0963">Cytoplasm</keyword>
<evidence type="ECO:0000256" key="5">
    <source>
        <dbReference type="ARBA" id="ARBA00023167"/>
    </source>
</evidence>
<reference evidence="9" key="1">
    <citation type="submission" date="2013-01" db="EMBL/GenBank/DDBJ databases">
        <title>Genomic Cooperation Between Trypanosomatids and Their Bacterial Endosymbionts in the Synthesis of Essential Amino Acids Heavily Influenced by Multiple Lateral Gene Transfer Events.</title>
        <authorList>
            <person name="Alves J.M.P."/>
            <person name="Klein C."/>
            <person name="Maia da Silva F."/>
            <person name="Costa Martins A.G."/>
            <person name="Serrano M.G."/>
            <person name="Buck G.A."/>
            <person name="Vasconcelos A.T.R."/>
            <person name="France-Sagot M."/>
            <person name="Teixeira M.M.G."/>
            <person name="Motta M.C.M."/>
            <person name="Camargo E.P."/>
        </authorList>
    </citation>
    <scope>NUCLEOTIDE SEQUENCE</scope>
</reference>
<dbReference type="InterPro" id="IPR027514">
    <property type="entry name" value="Salvage_MtnB_euk"/>
</dbReference>
<keyword evidence="2 7" id="KW-0028">Amino-acid biosynthesis</keyword>
<keyword evidence="3 7" id="KW-0479">Metal-binding</keyword>
<comment type="catalytic activity">
    <reaction evidence="7">
        <text>5-(methylsulfanyl)-D-ribulose 1-phosphate = 5-methylsulfanyl-2,3-dioxopentyl phosphate + H2O</text>
        <dbReference type="Rhea" id="RHEA:15549"/>
        <dbReference type="ChEBI" id="CHEBI:15377"/>
        <dbReference type="ChEBI" id="CHEBI:58548"/>
        <dbReference type="ChEBI" id="CHEBI:58828"/>
        <dbReference type="EC" id="4.2.1.109"/>
    </reaction>
</comment>
<evidence type="ECO:0000313" key="9">
    <source>
        <dbReference type="EMBL" id="AGT02735.1"/>
    </source>
</evidence>